<dbReference type="InterPro" id="IPR011701">
    <property type="entry name" value="MFS"/>
</dbReference>
<feature type="transmembrane region" description="Helical" evidence="8">
    <location>
        <begin position="370"/>
        <end position="391"/>
    </location>
</feature>
<name>A0A7H8QN99_TALRU</name>
<feature type="transmembrane region" description="Helical" evidence="8">
    <location>
        <begin position="51"/>
        <end position="74"/>
    </location>
</feature>
<evidence type="ECO:0000256" key="5">
    <source>
        <dbReference type="ARBA" id="ARBA00022989"/>
    </source>
</evidence>
<dbReference type="Gene3D" id="1.20.1250.20">
    <property type="entry name" value="MFS general substrate transporter like domains"/>
    <property type="match status" value="1"/>
</dbReference>
<feature type="transmembrane region" description="Helical" evidence="8">
    <location>
        <begin position="397"/>
        <end position="418"/>
    </location>
</feature>
<feature type="compositionally biased region" description="Polar residues" evidence="7">
    <location>
        <begin position="7"/>
        <end position="21"/>
    </location>
</feature>
<feature type="transmembrane region" description="Helical" evidence="8">
    <location>
        <begin position="261"/>
        <end position="282"/>
    </location>
</feature>
<evidence type="ECO:0008006" key="11">
    <source>
        <dbReference type="Google" id="ProtNLM"/>
    </source>
</evidence>
<dbReference type="SUPFAM" id="SSF103473">
    <property type="entry name" value="MFS general substrate transporter"/>
    <property type="match status" value="1"/>
</dbReference>
<keyword evidence="3" id="KW-0813">Transport</keyword>
<evidence type="ECO:0000256" key="7">
    <source>
        <dbReference type="SAM" id="MobiDB-lite"/>
    </source>
</evidence>
<evidence type="ECO:0000313" key="9">
    <source>
        <dbReference type="EMBL" id="QKX55368.1"/>
    </source>
</evidence>
<organism evidence="9 10">
    <name type="scientific">Talaromyces rugulosus</name>
    <name type="common">Penicillium rugulosum</name>
    <dbReference type="NCBI Taxonomy" id="121627"/>
    <lineage>
        <taxon>Eukaryota</taxon>
        <taxon>Fungi</taxon>
        <taxon>Dikarya</taxon>
        <taxon>Ascomycota</taxon>
        <taxon>Pezizomycotina</taxon>
        <taxon>Eurotiomycetes</taxon>
        <taxon>Eurotiomycetidae</taxon>
        <taxon>Eurotiales</taxon>
        <taxon>Trichocomaceae</taxon>
        <taxon>Talaromyces</taxon>
        <taxon>Talaromyces sect. Islandici</taxon>
    </lineage>
</organism>
<dbReference type="GO" id="GO:0016020">
    <property type="term" value="C:membrane"/>
    <property type="evidence" value="ECO:0007669"/>
    <property type="project" value="UniProtKB-SubCell"/>
</dbReference>
<keyword evidence="5 8" id="KW-1133">Transmembrane helix</keyword>
<comment type="subcellular location">
    <subcellularLocation>
        <location evidence="1">Membrane</location>
        <topology evidence="1">Multi-pass membrane protein</topology>
    </subcellularLocation>
</comment>
<dbReference type="AlphaFoldDB" id="A0A7H8QN99"/>
<feature type="transmembrane region" description="Helical" evidence="8">
    <location>
        <begin position="109"/>
        <end position="128"/>
    </location>
</feature>
<dbReference type="PANTHER" id="PTHR11360:SF224">
    <property type="entry name" value="MAJOR FACILITATOR SUPERFAMILY (MFS) PROFILE DOMAIN-CONTAINING PROTEIN-RELATED"/>
    <property type="match status" value="1"/>
</dbReference>
<feature type="transmembrane region" description="Helical" evidence="8">
    <location>
        <begin position="198"/>
        <end position="218"/>
    </location>
</feature>
<dbReference type="PANTHER" id="PTHR11360">
    <property type="entry name" value="MONOCARBOXYLATE TRANSPORTER"/>
    <property type="match status" value="1"/>
</dbReference>
<dbReference type="OrthoDB" id="5667at2759"/>
<proteinExistence type="inferred from homology"/>
<protein>
    <recommendedName>
        <fullName evidence="11">Major facilitator superfamily (MFS) profile domain-containing protein</fullName>
    </recommendedName>
</protein>
<keyword evidence="4 8" id="KW-0812">Transmembrane</keyword>
<dbReference type="EMBL" id="CP055898">
    <property type="protein sequence ID" value="QKX55368.1"/>
    <property type="molecule type" value="Genomic_DNA"/>
</dbReference>
<feature type="transmembrane region" description="Helical" evidence="8">
    <location>
        <begin position="166"/>
        <end position="186"/>
    </location>
</feature>
<evidence type="ECO:0000256" key="4">
    <source>
        <dbReference type="ARBA" id="ARBA00022692"/>
    </source>
</evidence>
<dbReference type="RefSeq" id="XP_035341547.1">
    <property type="nucleotide sequence ID" value="XM_035485654.1"/>
</dbReference>
<keyword evidence="10" id="KW-1185">Reference proteome</keyword>
<gene>
    <name evidence="9" type="ORF">TRUGW13939_02460</name>
</gene>
<feature type="transmembrane region" description="Helical" evidence="8">
    <location>
        <begin position="303"/>
        <end position="325"/>
    </location>
</feature>
<feature type="region of interest" description="Disordered" evidence="7">
    <location>
        <begin position="1"/>
        <end position="43"/>
    </location>
</feature>
<evidence type="ECO:0000256" key="3">
    <source>
        <dbReference type="ARBA" id="ARBA00022448"/>
    </source>
</evidence>
<dbReference type="KEGG" id="trg:TRUGW13939_02460"/>
<keyword evidence="6 8" id="KW-0472">Membrane</keyword>
<evidence type="ECO:0000313" key="10">
    <source>
        <dbReference type="Proteomes" id="UP000509510"/>
    </source>
</evidence>
<reference evidence="10" key="1">
    <citation type="submission" date="2020-06" db="EMBL/GenBank/DDBJ databases">
        <title>A chromosome-scale genome assembly of Talaromyces rugulosus W13939.</title>
        <authorList>
            <person name="Wang B."/>
            <person name="Guo L."/>
            <person name="Ye K."/>
            <person name="Wang L."/>
        </authorList>
    </citation>
    <scope>NUCLEOTIDE SEQUENCE [LARGE SCALE GENOMIC DNA]</scope>
    <source>
        <strain evidence="10">W13939</strain>
    </source>
</reference>
<dbReference type="InterPro" id="IPR036259">
    <property type="entry name" value="MFS_trans_sf"/>
</dbReference>
<accession>A0A7H8QN99</accession>
<evidence type="ECO:0000256" key="1">
    <source>
        <dbReference type="ARBA" id="ARBA00004141"/>
    </source>
</evidence>
<dbReference type="Pfam" id="PF07690">
    <property type="entry name" value="MFS_1"/>
    <property type="match status" value="1"/>
</dbReference>
<evidence type="ECO:0000256" key="2">
    <source>
        <dbReference type="ARBA" id="ARBA00006727"/>
    </source>
</evidence>
<dbReference type="GeneID" id="55989969"/>
<dbReference type="InterPro" id="IPR050327">
    <property type="entry name" value="Proton-linked_MCT"/>
</dbReference>
<dbReference type="GO" id="GO:0022857">
    <property type="term" value="F:transmembrane transporter activity"/>
    <property type="evidence" value="ECO:0007669"/>
    <property type="project" value="InterPro"/>
</dbReference>
<sequence length="431" mass="46554">MSKTRDPSSYSESSLENGTQPSDRDESETDTTEDASPAVTSAPKKQGTKAWLALAGGVLGMFASFGWVNCVAVFQAEYELNQLRDYSIFFMIGMSPVAGRLYDGYGPRLPIMIGSFLHVFGLMMTSLSTKYYQFILSQSVCSGFGASLIITPSMTAPMTYLHDRRALAGGLAIAGSSLGGVISPFMVNHLPSDIGFAWTMRTCAFLILGLLLITWTLISSNVTHTPKKFKLSDYLNPLREYNFQLMCIGSFFAYWGMFVPYVYMVISSIHYGMSVQMGYNLIPIQNGVSLFGRTIPQIWARKYGQFNVLIIAMIASLIVVLGSWLPSRGNATLIVFTILFGFTSGTTIGLGPMIAMSLSPPAEVGYRTGTVFAVAGLGALTSPPIAGAPIARNGGDYVYAAVFSGAAYAVSTVVMIILRARIGEWGLTTNV</sequence>
<dbReference type="Proteomes" id="UP000509510">
    <property type="component" value="Chromosome I"/>
</dbReference>
<feature type="transmembrane region" description="Helical" evidence="8">
    <location>
        <begin position="331"/>
        <end position="358"/>
    </location>
</feature>
<evidence type="ECO:0000256" key="6">
    <source>
        <dbReference type="ARBA" id="ARBA00023136"/>
    </source>
</evidence>
<evidence type="ECO:0000256" key="8">
    <source>
        <dbReference type="SAM" id="Phobius"/>
    </source>
</evidence>
<comment type="similarity">
    <text evidence="2">Belongs to the major facilitator superfamily. Monocarboxylate porter (TC 2.A.1.13) family.</text>
</comment>